<gene>
    <name evidence="1" type="ORF">WR25_00620</name>
</gene>
<organism evidence="1 2">
    <name type="scientific">Diploscapter pachys</name>
    <dbReference type="NCBI Taxonomy" id="2018661"/>
    <lineage>
        <taxon>Eukaryota</taxon>
        <taxon>Metazoa</taxon>
        <taxon>Ecdysozoa</taxon>
        <taxon>Nematoda</taxon>
        <taxon>Chromadorea</taxon>
        <taxon>Rhabditida</taxon>
        <taxon>Rhabditina</taxon>
        <taxon>Rhabditomorpha</taxon>
        <taxon>Rhabditoidea</taxon>
        <taxon>Rhabditidae</taxon>
        <taxon>Diploscapter</taxon>
    </lineage>
</organism>
<reference evidence="1 2" key="1">
    <citation type="journal article" date="2017" name="Curr. Biol.">
        <title>Genome architecture and evolution of a unichromosomal asexual nematode.</title>
        <authorList>
            <person name="Fradin H."/>
            <person name="Zegar C."/>
            <person name="Gutwein M."/>
            <person name="Lucas J."/>
            <person name="Kovtun M."/>
            <person name="Corcoran D."/>
            <person name="Baugh L.R."/>
            <person name="Kiontke K."/>
            <person name="Gunsalus K."/>
            <person name="Fitch D.H."/>
            <person name="Piano F."/>
        </authorList>
    </citation>
    <scope>NUCLEOTIDE SEQUENCE [LARGE SCALE GENOMIC DNA]</scope>
    <source>
        <strain evidence="1">PF1309</strain>
    </source>
</reference>
<dbReference type="Proteomes" id="UP000218231">
    <property type="component" value="Unassembled WGS sequence"/>
</dbReference>
<name>A0A2A2LG81_9BILA</name>
<protein>
    <submittedName>
        <fullName evidence="1">Uncharacterized protein</fullName>
    </submittedName>
</protein>
<comment type="caution">
    <text evidence="1">The sequence shown here is derived from an EMBL/GenBank/DDBJ whole genome shotgun (WGS) entry which is preliminary data.</text>
</comment>
<dbReference type="EMBL" id="LIAE01006796">
    <property type="protein sequence ID" value="PAV85232.1"/>
    <property type="molecule type" value="Genomic_DNA"/>
</dbReference>
<evidence type="ECO:0000313" key="2">
    <source>
        <dbReference type="Proteomes" id="UP000218231"/>
    </source>
</evidence>
<keyword evidence="2" id="KW-1185">Reference proteome</keyword>
<evidence type="ECO:0000313" key="1">
    <source>
        <dbReference type="EMBL" id="PAV85232.1"/>
    </source>
</evidence>
<dbReference type="AlphaFoldDB" id="A0A2A2LG81"/>
<accession>A0A2A2LG81</accession>
<sequence length="103" mass="11465">MKHRGLGVSESLCKAPPRLTGILFNDNLQGVEIEDRRASRARFVFQLQVSVLEAFEPPGGRHMGDCAEAHRLVDSKDAFEIKIRIIDQKNSAETDASSFCYGD</sequence>
<proteinExistence type="predicted"/>